<dbReference type="InterPro" id="IPR023093">
    <property type="entry name" value="ScpA-like_C"/>
</dbReference>
<reference evidence="5 7" key="2">
    <citation type="submission" date="2016-11" db="EMBL/GenBank/DDBJ databases">
        <authorList>
            <person name="Varghese N."/>
            <person name="Submissions S."/>
        </authorList>
    </citation>
    <scope>NUCLEOTIDE SEQUENCE [LARGE SCALE GENOMIC DNA]</scope>
    <source>
        <strain evidence="5 7">DSM 7308</strain>
    </source>
</reference>
<evidence type="ECO:0000256" key="2">
    <source>
        <dbReference type="ARBA" id="ARBA00044777"/>
    </source>
</evidence>
<dbReference type="EMBL" id="LSFY01000001">
    <property type="protein sequence ID" value="KXZ39920.1"/>
    <property type="molecule type" value="Genomic_DNA"/>
</dbReference>
<dbReference type="STRING" id="1121328.JWYL7_0995"/>
<dbReference type="HAMAP" id="MF_01805">
    <property type="entry name" value="ScpA"/>
    <property type="match status" value="1"/>
</dbReference>
<dbReference type="GO" id="GO:0005737">
    <property type="term" value="C:cytoplasm"/>
    <property type="evidence" value="ECO:0007669"/>
    <property type="project" value="UniProtKB-SubCell"/>
</dbReference>
<dbReference type="PANTHER" id="PTHR33969">
    <property type="entry name" value="SEGREGATION AND CONDENSATION PROTEIN A"/>
    <property type="match status" value="1"/>
</dbReference>
<keyword evidence="7" id="KW-1185">Reference proteome</keyword>
<dbReference type="InterPro" id="IPR003768">
    <property type="entry name" value="ScpA"/>
</dbReference>
<comment type="similarity">
    <text evidence="3">Belongs to the ScpA family.</text>
</comment>
<dbReference type="GO" id="GO:0007059">
    <property type="term" value="P:chromosome segregation"/>
    <property type="evidence" value="ECO:0007669"/>
    <property type="project" value="UniProtKB-UniRule"/>
</dbReference>
<dbReference type="RefSeq" id="WP_066069909.1">
    <property type="nucleotide sequence ID" value="NZ_FRBG01000005.1"/>
</dbReference>
<dbReference type="PATRIC" id="fig|1121328.3.peg.1002"/>
<comment type="function">
    <text evidence="3">Participates in chromosomal partition during cell division. May act via the formation of a condensin-like complex containing Smc and ScpB that pull DNA away from mid-cell into both cell halves.</text>
</comment>
<dbReference type="AlphaFoldDB" id="A0A150FSB2"/>
<keyword evidence="3" id="KW-0963">Cytoplasm</keyword>
<evidence type="ECO:0000313" key="7">
    <source>
        <dbReference type="Proteomes" id="UP000323392"/>
    </source>
</evidence>
<dbReference type="GO" id="GO:0006260">
    <property type="term" value="P:DNA replication"/>
    <property type="evidence" value="ECO:0007669"/>
    <property type="project" value="UniProtKB-UniRule"/>
</dbReference>
<dbReference type="Gene3D" id="6.10.250.2410">
    <property type="match status" value="1"/>
</dbReference>
<evidence type="ECO:0000313" key="4">
    <source>
        <dbReference type="EMBL" id="KXZ39920.1"/>
    </source>
</evidence>
<organism evidence="4 6">
    <name type="scientific">Alkalithermobacter thermoalcaliphilus JW-YL-7 = DSM 7308</name>
    <dbReference type="NCBI Taxonomy" id="1121328"/>
    <lineage>
        <taxon>Bacteria</taxon>
        <taxon>Bacillati</taxon>
        <taxon>Bacillota</taxon>
        <taxon>Clostridia</taxon>
        <taxon>Peptostreptococcales</taxon>
        <taxon>Tepidibacteraceae</taxon>
        <taxon>Alkalithermobacter</taxon>
    </lineage>
</organism>
<comment type="caution">
    <text evidence="4">The sequence shown here is derived from an EMBL/GenBank/DDBJ whole genome shotgun (WGS) entry which is preliminary data.</text>
</comment>
<gene>
    <name evidence="3" type="primary">scpA</name>
    <name evidence="4" type="ORF">JWYL7_0995</name>
    <name evidence="5" type="ORF">SAMN05661008_00858</name>
</gene>
<keyword evidence="3" id="KW-0131">Cell cycle</keyword>
<evidence type="ECO:0000256" key="1">
    <source>
        <dbReference type="ARBA" id="ARBA00022829"/>
    </source>
</evidence>
<reference evidence="4 6" key="1">
    <citation type="submission" date="2016-02" db="EMBL/GenBank/DDBJ databases">
        <title>Draft genome sequence for Clostridium paradoxum JW-YL-7.</title>
        <authorList>
            <person name="Utturkar S.M."/>
            <person name="Lancaster A."/>
            <person name="Poole F.L."/>
            <person name="Adams M.W."/>
            <person name="Brown S.D."/>
        </authorList>
    </citation>
    <scope>NUCLEOTIDE SEQUENCE [LARGE SCALE GENOMIC DNA]</scope>
    <source>
        <strain evidence="4 6">JW-YL-7</strain>
    </source>
</reference>
<evidence type="ECO:0000313" key="6">
    <source>
        <dbReference type="Proteomes" id="UP000092605"/>
    </source>
</evidence>
<dbReference type="Proteomes" id="UP000323392">
    <property type="component" value="Unassembled WGS sequence"/>
</dbReference>
<keyword evidence="3" id="KW-0132">Cell division</keyword>
<evidence type="ECO:0000313" key="5">
    <source>
        <dbReference type="EMBL" id="SHK77331.1"/>
    </source>
</evidence>
<sequence>MKYNITLKSYEGPLDLLYDLISKNKIDIYEISIAEITDQYINYIKEMEKMDLELTSEFIMMASRLVQMKSRYLLFKKSEEDQVDPRKELIETLIVYKQFKNASEFLKSRQNEGDKLFFRKKEELFEEEKIDLQNLNIQMLSSIFPTFIKKEIKKESSFPKVYKFQTISLEEQIDYVRFKVNKEGKLSFKELIKKETKEEIIVTFLSILELIKANEITVNQDTLFSDILIKKVE</sequence>
<dbReference type="PANTHER" id="PTHR33969:SF2">
    <property type="entry name" value="SEGREGATION AND CONDENSATION PROTEIN A"/>
    <property type="match status" value="1"/>
</dbReference>
<dbReference type="EMBL" id="FRBG01000005">
    <property type="protein sequence ID" value="SHK77331.1"/>
    <property type="molecule type" value="Genomic_DNA"/>
</dbReference>
<name>A0A150FSB2_CLOPD</name>
<dbReference type="GO" id="GO:0051301">
    <property type="term" value="P:cell division"/>
    <property type="evidence" value="ECO:0007669"/>
    <property type="project" value="UniProtKB-KW"/>
</dbReference>
<keyword evidence="1 3" id="KW-0159">Chromosome partition</keyword>
<evidence type="ECO:0000256" key="3">
    <source>
        <dbReference type="HAMAP-Rule" id="MF_01805"/>
    </source>
</evidence>
<dbReference type="Gene3D" id="1.10.10.580">
    <property type="entry name" value="Structural maintenance of chromosome 1. Chain E"/>
    <property type="match status" value="1"/>
</dbReference>
<comment type="subcellular location">
    <subcellularLocation>
        <location evidence="3">Cytoplasm</location>
    </subcellularLocation>
    <text evidence="3">Associated with two foci at the outer edges of the nucleoid region in young cells, and at four foci within both cell halves in older cells.</text>
</comment>
<proteinExistence type="inferred from homology"/>
<comment type="subunit">
    <text evidence="3">Component of a cohesin-like complex composed of ScpA, ScpB and the Smc homodimer, in which ScpA and ScpB bind to the head domain of Smc. The presence of the three proteins is required for the association of the complex with DNA.</text>
</comment>
<protein>
    <recommendedName>
        <fullName evidence="2 3">Segregation and condensation protein A</fullName>
    </recommendedName>
</protein>
<dbReference type="Pfam" id="PF02616">
    <property type="entry name" value="SMC_ScpA"/>
    <property type="match status" value="1"/>
</dbReference>
<dbReference type="Proteomes" id="UP000092605">
    <property type="component" value="Unassembled WGS sequence"/>
</dbReference>
<dbReference type="OrthoDB" id="9811016at2"/>
<accession>A0A150FSB2</accession>